<dbReference type="InterPro" id="IPR001525">
    <property type="entry name" value="C5_MeTfrase"/>
</dbReference>
<dbReference type="Pfam" id="PF00145">
    <property type="entry name" value="DNA_methylase"/>
    <property type="match status" value="1"/>
</dbReference>
<dbReference type="SUPFAM" id="SSF53335">
    <property type="entry name" value="S-adenosyl-L-methionine-dependent methyltransferases"/>
    <property type="match status" value="1"/>
</dbReference>
<keyword evidence="3 5" id="KW-0949">S-adenosyl-L-methionine</keyword>
<dbReference type="GO" id="GO:0044027">
    <property type="term" value="P:negative regulation of gene expression via chromosomal CpG island methylation"/>
    <property type="evidence" value="ECO:0007669"/>
    <property type="project" value="TreeGrafter"/>
</dbReference>
<evidence type="ECO:0000256" key="3">
    <source>
        <dbReference type="ARBA" id="ARBA00022691"/>
    </source>
</evidence>
<proteinExistence type="inferred from homology"/>
<accession>A0A1H1LWX4</accession>
<dbReference type="NCBIfam" id="TIGR00675">
    <property type="entry name" value="dcm"/>
    <property type="match status" value="1"/>
</dbReference>
<evidence type="ECO:0000256" key="7">
    <source>
        <dbReference type="RuleBase" id="RU000417"/>
    </source>
</evidence>
<comment type="catalytic activity">
    <reaction evidence="7">
        <text>a 2'-deoxycytidine in DNA + S-adenosyl-L-methionine = a 5-methyl-2'-deoxycytidine in DNA + S-adenosyl-L-homocysteine + H(+)</text>
        <dbReference type="Rhea" id="RHEA:13681"/>
        <dbReference type="Rhea" id="RHEA-COMP:11369"/>
        <dbReference type="Rhea" id="RHEA-COMP:11370"/>
        <dbReference type="ChEBI" id="CHEBI:15378"/>
        <dbReference type="ChEBI" id="CHEBI:57856"/>
        <dbReference type="ChEBI" id="CHEBI:59789"/>
        <dbReference type="ChEBI" id="CHEBI:85452"/>
        <dbReference type="ChEBI" id="CHEBI:85454"/>
        <dbReference type="EC" id="2.1.1.37"/>
    </reaction>
</comment>
<dbReference type="CDD" id="cd00315">
    <property type="entry name" value="Cyt_C5_DNA_methylase"/>
    <property type="match status" value="1"/>
</dbReference>
<dbReference type="GO" id="GO:0032259">
    <property type="term" value="P:methylation"/>
    <property type="evidence" value="ECO:0007669"/>
    <property type="project" value="UniProtKB-KW"/>
</dbReference>
<sequence>MGMLSSIELCAGAGGQALGLERSGFHHVAAIENDPWACATLRANRDNDLVPVETRWDVREQDVLKVDGTEFSGVDLVAGGVPCPPFSIAGKQLGEGDERDLFPKALDIVADAKPQAVMLENVRGLSQPRFETYRRRVISRLEDELGYKVHWDLVKSSDYGVPQLRPRFILVALRPEVDAFFDWPVGDSAAPSVGEALRDLMADRGWPGAEIWAQQANSIAPTLVGGSKKHGGPDVGPSRARLAWKALGVKGSSIAEESPGPEFPLDEMPRLTVKMGGVLQGFPPEWRFQGGKTAAWRQVGNAFPPPVAEAFGRAIAEAILQHRAGAKGYGEPA</sequence>
<evidence type="ECO:0000256" key="5">
    <source>
        <dbReference type="PROSITE-ProRule" id="PRU01016"/>
    </source>
</evidence>
<dbReference type="PROSITE" id="PS51679">
    <property type="entry name" value="SAM_MT_C5"/>
    <property type="match status" value="1"/>
</dbReference>
<dbReference type="RefSeq" id="WP_092009322.1">
    <property type="nucleotide sequence ID" value="NZ_LT629766.1"/>
</dbReference>
<dbReference type="PANTHER" id="PTHR10629:SF52">
    <property type="entry name" value="DNA (CYTOSINE-5)-METHYLTRANSFERASE 1"/>
    <property type="match status" value="1"/>
</dbReference>
<dbReference type="PANTHER" id="PTHR10629">
    <property type="entry name" value="CYTOSINE-SPECIFIC METHYLTRANSFERASE"/>
    <property type="match status" value="1"/>
</dbReference>
<evidence type="ECO:0000313" key="9">
    <source>
        <dbReference type="Proteomes" id="UP000199597"/>
    </source>
</evidence>
<evidence type="ECO:0000256" key="2">
    <source>
        <dbReference type="ARBA" id="ARBA00022679"/>
    </source>
</evidence>
<dbReference type="GO" id="GO:0003677">
    <property type="term" value="F:DNA binding"/>
    <property type="evidence" value="ECO:0007669"/>
    <property type="project" value="TreeGrafter"/>
</dbReference>
<dbReference type="PROSITE" id="PS00094">
    <property type="entry name" value="C5_MTASE_1"/>
    <property type="match status" value="1"/>
</dbReference>
<feature type="active site" evidence="5">
    <location>
        <position position="83"/>
    </location>
</feature>
<dbReference type="AlphaFoldDB" id="A0A1H1LWX4"/>
<keyword evidence="9" id="KW-1185">Reference proteome</keyword>
<evidence type="ECO:0000313" key="8">
    <source>
        <dbReference type="EMBL" id="SDR79021.1"/>
    </source>
</evidence>
<dbReference type="Proteomes" id="UP000199597">
    <property type="component" value="Chromosome I"/>
</dbReference>
<name>A0A1H1LWX4_9MICO</name>
<keyword evidence="4" id="KW-0680">Restriction system</keyword>
<protein>
    <recommendedName>
        <fullName evidence="7">Cytosine-specific methyltransferase</fullName>
        <ecNumber evidence="7">2.1.1.37</ecNumber>
    </recommendedName>
</protein>
<keyword evidence="2 5" id="KW-0808">Transferase</keyword>
<reference evidence="9" key="1">
    <citation type="submission" date="2016-10" db="EMBL/GenBank/DDBJ databases">
        <authorList>
            <person name="Varghese N."/>
            <person name="Submissions S."/>
        </authorList>
    </citation>
    <scope>NUCLEOTIDE SEQUENCE [LARGE SCALE GENOMIC DNA]</scope>
    <source>
        <strain evidence="9">DSM 23676</strain>
    </source>
</reference>
<dbReference type="OrthoDB" id="9813719at2"/>
<comment type="similarity">
    <text evidence="5 6">Belongs to the class I-like SAM-binding methyltransferase superfamily. C5-methyltransferase family.</text>
</comment>
<organism evidence="8 9">
    <name type="scientific">Brevibacterium siliguriense</name>
    <dbReference type="NCBI Taxonomy" id="1136497"/>
    <lineage>
        <taxon>Bacteria</taxon>
        <taxon>Bacillati</taxon>
        <taxon>Actinomycetota</taxon>
        <taxon>Actinomycetes</taxon>
        <taxon>Micrococcales</taxon>
        <taxon>Brevibacteriaceae</taxon>
        <taxon>Brevibacterium</taxon>
    </lineage>
</organism>
<dbReference type="STRING" id="1136497.SAMN04489752_0270"/>
<dbReference type="EMBL" id="LT629766">
    <property type="protein sequence ID" value="SDR79021.1"/>
    <property type="molecule type" value="Genomic_DNA"/>
</dbReference>
<dbReference type="PRINTS" id="PR00105">
    <property type="entry name" value="C5METTRFRASE"/>
</dbReference>
<keyword evidence="1 5" id="KW-0489">Methyltransferase</keyword>
<dbReference type="InterPro" id="IPR018117">
    <property type="entry name" value="C5_DNA_meth_AS"/>
</dbReference>
<dbReference type="Gene3D" id="3.90.120.10">
    <property type="entry name" value="DNA Methylase, subunit A, domain 2"/>
    <property type="match status" value="1"/>
</dbReference>
<gene>
    <name evidence="8" type="ORF">SAMN04489752_0270</name>
</gene>
<evidence type="ECO:0000256" key="6">
    <source>
        <dbReference type="RuleBase" id="RU000416"/>
    </source>
</evidence>
<dbReference type="InterPro" id="IPR029063">
    <property type="entry name" value="SAM-dependent_MTases_sf"/>
</dbReference>
<dbReference type="InterPro" id="IPR050390">
    <property type="entry name" value="C5-Methyltransferase"/>
</dbReference>
<dbReference type="Gene3D" id="3.40.50.150">
    <property type="entry name" value="Vaccinia Virus protein VP39"/>
    <property type="match status" value="1"/>
</dbReference>
<dbReference type="GO" id="GO:0009307">
    <property type="term" value="P:DNA restriction-modification system"/>
    <property type="evidence" value="ECO:0007669"/>
    <property type="project" value="UniProtKB-KW"/>
</dbReference>
<evidence type="ECO:0000256" key="1">
    <source>
        <dbReference type="ARBA" id="ARBA00022603"/>
    </source>
</evidence>
<dbReference type="EC" id="2.1.1.37" evidence="7"/>
<evidence type="ECO:0000256" key="4">
    <source>
        <dbReference type="ARBA" id="ARBA00022747"/>
    </source>
</evidence>
<dbReference type="GO" id="GO:0003886">
    <property type="term" value="F:DNA (cytosine-5-)-methyltransferase activity"/>
    <property type="evidence" value="ECO:0007669"/>
    <property type="project" value="UniProtKB-EC"/>
</dbReference>